<sequence>MEPDGGFLYRADGASGDFLLDGQMAPTKGQIWPTDVFFEWADGASGDFLWMGRWRQLRFSLKGQMEPPQIFFGWADGAN</sequence>
<keyword evidence="2" id="KW-1185">Reference proteome</keyword>
<accession>A0AAV4DV44</accession>
<comment type="caution">
    <text evidence="1">The sequence shown here is derived from an EMBL/GenBank/DDBJ whole genome shotgun (WGS) entry which is preliminary data.</text>
</comment>
<proteinExistence type="predicted"/>
<gene>
    <name evidence="1" type="ORF">PoB_007452400</name>
</gene>
<dbReference type="EMBL" id="BLXT01008368">
    <property type="protein sequence ID" value="GFO48019.1"/>
    <property type="molecule type" value="Genomic_DNA"/>
</dbReference>
<organism evidence="1 2">
    <name type="scientific">Plakobranchus ocellatus</name>
    <dbReference type="NCBI Taxonomy" id="259542"/>
    <lineage>
        <taxon>Eukaryota</taxon>
        <taxon>Metazoa</taxon>
        <taxon>Spiralia</taxon>
        <taxon>Lophotrochozoa</taxon>
        <taxon>Mollusca</taxon>
        <taxon>Gastropoda</taxon>
        <taxon>Heterobranchia</taxon>
        <taxon>Euthyneura</taxon>
        <taxon>Panpulmonata</taxon>
        <taxon>Sacoglossa</taxon>
        <taxon>Placobranchoidea</taxon>
        <taxon>Plakobranchidae</taxon>
        <taxon>Plakobranchus</taxon>
    </lineage>
</organism>
<protein>
    <submittedName>
        <fullName evidence="1">Uncharacterized protein</fullName>
    </submittedName>
</protein>
<evidence type="ECO:0000313" key="2">
    <source>
        <dbReference type="Proteomes" id="UP000735302"/>
    </source>
</evidence>
<name>A0AAV4DV44_9GAST</name>
<dbReference type="Proteomes" id="UP000735302">
    <property type="component" value="Unassembled WGS sequence"/>
</dbReference>
<dbReference type="AlphaFoldDB" id="A0AAV4DV44"/>
<evidence type="ECO:0000313" key="1">
    <source>
        <dbReference type="EMBL" id="GFO48019.1"/>
    </source>
</evidence>
<reference evidence="1 2" key="1">
    <citation type="journal article" date="2021" name="Elife">
        <title>Chloroplast acquisition without the gene transfer in kleptoplastic sea slugs, Plakobranchus ocellatus.</title>
        <authorList>
            <person name="Maeda T."/>
            <person name="Takahashi S."/>
            <person name="Yoshida T."/>
            <person name="Shimamura S."/>
            <person name="Takaki Y."/>
            <person name="Nagai Y."/>
            <person name="Toyoda A."/>
            <person name="Suzuki Y."/>
            <person name="Arimoto A."/>
            <person name="Ishii H."/>
            <person name="Satoh N."/>
            <person name="Nishiyama T."/>
            <person name="Hasebe M."/>
            <person name="Maruyama T."/>
            <person name="Minagawa J."/>
            <person name="Obokata J."/>
            <person name="Shigenobu S."/>
        </authorList>
    </citation>
    <scope>NUCLEOTIDE SEQUENCE [LARGE SCALE GENOMIC DNA]</scope>
</reference>